<name>A0A1Y1S6N4_9MICR</name>
<keyword evidence="1" id="KW-0472">Membrane</keyword>
<dbReference type="AlphaFoldDB" id="A0A1Y1S6N4"/>
<dbReference type="Proteomes" id="UP000192639">
    <property type="component" value="Unassembled WGS sequence"/>
</dbReference>
<accession>A0A1Y1S6N4</accession>
<feature type="transmembrane region" description="Helical" evidence="1">
    <location>
        <begin position="118"/>
        <end position="136"/>
    </location>
</feature>
<protein>
    <submittedName>
        <fullName evidence="2">Uncharacterized protein</fullName>
    </submittedName>
</protein>
<gene>
    <name evidence="2" type="ORF">ECANGB1_1130</name>
</gene>
<evidence type="ECO:0000313" key="2">
    <source>
        <dbReference type="EMBL" id="ORD94108.1"/>
    </source>
</evidence>
<reference evidence="2 3" key="1">
    <citation type="journal article" date="2017" name="Environ. Microbiol.">
        <title>Decay of the glycolytic pathway and adaptation to intranuclear parasitism within Enterocytozoonidae microsporidia.</title>
        <authorList>
            <person name="Wiredu Boakye D."/>
            <person name="Jaroenlak P."/>
            <person name="Prachumwat A."/>
            <person name="Williams T.A."/>
            <person name="Bateman K.S."/>
            <person name="Itsathitphaisarn O."/>
            <person name="Sritunyalucksana K."/>
            <person name="Paszkiewicz K.H."/>
            <person name="Moore K.A."/>
            <person name="Stentiford G.D."/>
            <person name="Williams B.A."/>
        </authorList>
    </citation>
    <scope>NUCLEOTIDE SEQUENCE [LARGE SCALE GENOMIC DNA]</scope>
    <source>
        <strain evidence="2 3">GB1</strain>
    </source>
</reference>
<evidence type="ECO:0000256" key="1">
    <source>
        <dbReference type="SAM" id="Phobius"/>
    </source>
</evidence>
<keyword evidence="1" id="KW-1133">Transmembrane helix</keyword>
<organism evidence="2 3">
    <name type="scientific">Enterospora canceri</name>
    <dbReference type="NCBI Taxonomy" id="1081671"/>
    <lineage>
        <taxon>Eukaryota</taxon>
        <taxon>Fungi</taxon>
        <taxon>Fungi incertae sedis</taxon>
        <taxon>Microsporidia</taxon>
        <taxon>Enterocytozoonidae</taxon>
        <taxon>Enterospora</taxon>
    </lineage>
</organism>
<keyword evidence="3" id="KW-1185">Reference proteome</keyword>
<comment type="caution">
    <text evidence="2">The sequence shown here is derived from an EMBL/GenBank/DDBJ whole genome shotgun (WGS) entry which is preliminary data.</text>
</comment>
<keyword evidence="1" id="KW-0812">Transmembrane</keyword>
<sequence>MPDRAFYNVNMRKFVEFSNANIAVCAILGDTKLAQKYFQFLQCSGMLPDDLVRPESLYLIFMSTQLRISVRIRTEYSTYKIYCIKKEEQVENKANSETYKIHSKGSNFRMRKMRQKSAIWTILQHIVVITFCTAGLETSLKIFMIFLYGIVIMRLLDR</sequence>
<dbReference type="VEuPathDB" id="MicrosporidiaDB:ECANGB1_1130"/>
<evidence type="ECO:0000313" key="3">
    <source>
        <dbReference type="Proteomes" id="UP000192639"/>
    </source>
</evidence>
<proteinExistence type="predicted"/>
<dbReference type="EMBL" id="LWDP01000032">
    <property type="protein sequence ID" value="ORD94108.1"/>
    <property type="molecule type" value="Genomic_DNA"/>
</dbReference>